<dbReference type="Proteomes" id="UP000504615">
    <property type="component" value="Unplaced"/>
</dbReference>
<dbReference type="GO" id="GO:0004984">
    <property type="term" value="F:olfactory receptor activity"/>
    <property type="evidence" value="ECO:0007669"/>
    <property type="project" value="InterPro"/>
</dbReference>
<evidence type="ECO:0000256" key="6">
    <source>
        <dbReference type="ARBA" id="ARBA00022989"/>
    </source>
</evidence>
<dbReference type="GO" id="GO:0005886">
    <property type="term" value="C:plasma membrane"/>
    <property type="evidence" value="ECO:0007669"/>
    <property type="project" value="UniProtKB-SubCell"/>
</dbReference>
<evidence type="ECO:0000313" key="12">
    <source>
        <dbReference type="RefSeq" id="XP_011639241.1"/>
    </source>
</evidence>
<keyword evidence="7 10" id="KW-0472">Membrane</keyword>
<keyword evidence="5" id="KW-0552">Olfaction</keyword>
<evidence type="ECO:0000256" key="8">
    <source>
        <dbReference type="ARBA" id="ARBA00023170"/>
    </source>
</evidence>
<evidence type="ECO:0000256" key="3">
    <source>
        <dbReference type="ARBA" id="ARBA00022606"/>
    </source>
</evidence>
<keyword evidence="4 10" id="KW-0812">Transmembrane</keyword>
<keyword evidence="11" id="KW-1185">Reference proteome</keyword>
<proteinExistence type="predicted"/>
<evidence type="ECO:0000256" key="1">
    <source>
        <dbReference type="ARBA" id="ARBA00004651"/>
    </source>
</evidence>
<dbReference type="RefSeq" id="XP_011639241.1">
    <property type="nucleotide sequence ID" value="XM_011640939.1"/>
</dbReference>
<evidence type="ECO:0000256" key="4">
    <source>
        <dbReference type="ARBA" id="ARBA00022692"/>
    </source>
</evidence>
<dbReference type="InterPro" id="IPR004117">
    <property type="entry name" value="7tm6_olfct_rcpt"/>
</dbReference>
<dbReference type="AlphaFoldDB" id="A0A6I9WE61"/>
<evidence type="ECO:0000256" key="5">
    <source>
        <dbReference type="ARBA" id="ARBA00022725"/>
    </source>
</evidence>
<comment type="subcellular location">
    <subcellularLocation>
        <location evidence="1">Cell membrane</location>
        <topology evidence="1">Multi-pass membrane protein</topology>
    </subcellularLocation>
</comment>
<dbReference type="Pfam" id="PF02949">
    <property type="entry name" value="7tm_6"/>
    <property type="match status" value="1"/>
</dbReference>
<evidence type="ECO:0000256" key="10">
    <source>
        <dbReference type="SAM" id="Phobius"/>
    </source>
</evidence>
<feature type="transmembrane region" description="Helical" evidence="10">
    <location>
        <begin position="20"/>
        <end position="42"/>
    </location>
</feature>
<dbReference type="PANTHER" id="PTHR21137:SF35">
    <property type="entry name" value="ODORANT RECEPTOR 19A-RELATED"/>
    <property type="match status" value="1"/>
</dbReference>
<dbReference type="KEGG" id="pbar:105428557"/>
<gene>
    <name evidence="12" type="primary">LOC105428557</name>
</gene>
<keyword evidence="8" id="KW-0675">Receptor</keyword>
<accession>A0A6I9WE61</accession>
<protein>
    <submittedName>
        <fullName evidence="12">Odorant receptor Or2-like</fullName>
    </submittedName>
</protein>
<sequence length="213" mass="24645">MHIKKEAYTVVTSIIYTIQVYAVMQSGLCVSVDLMFAVFFLYSSARLEMLCLEIQTAKNKRQINSCIKKHQKIIRFVDKTKDVVQFSLFKTNILMAVMSICGTFPIIHKQSLEVSSQFLCLVLAGYQRLYITAWPANDLMENSERVAIEIYNMSWLGKSQYIIKDMCFIMQRSQKPLLISMGMFLPTLTLKYYAKYFMTTLSYFATMRAIIGD</sequence>
<keyword evidence="6 10" id="KW-1133">Transmembrane helix</keyword>
<evidence type="ECO:0000313" key="11">
    <source>
        <dbReference type="Proteomes" id="UP000504615"/>
    </source>
</evidence>
<keyword evidence="9" id="KW-0807">Transducer</keyword>
<organism evidence="11 12">
    <name type="scientific">Pogonomyrmex barbatus</name>
    <name type="common">red harvester ant</name>
    <dbReference type="NCBI Taxonomy" id="144034"/>
    <lineage>
        <taxon>Eukaryota</taxon>
        <taxon>Metazoa</taxon>
        <taxon>Ecdysozoa</taxon>
        <taxon>Arthropoda</taxon>
        <taxon>Hexapoda</taxon>
        <taxon>Insecta</taxon>
        <taxon>Pterygota</taxon>
        <taxon>Neoptera</taxon>
        <taxon>Endopterygota</taxon>
        <taxon>Hymenoptera</taxon>
        <taxon>Apocrita</taxon>
        <taxon>Aculeata</taxon>
        <taxon>Formicoidea</taxon>
        <taxon>Formicidae</taxon>
        <taxon>Myrmicinae</taxon>
        <taxon>Pogonomyrmex</taxon>
    </lineage>
</organism>
<evidence type="ECO:0000256" key="9">
    <source>
        <dbReference type="ARBA" id="ARBA00023224"/>
    </source>
</evidence>
<keyword evidence="3" id="KW-0716">Sensory transduction</keyword>
<dbReference type="GO" id="GO:0005549">
    <property type="term" value="F:odorant binding"/>
    <property type="evidence" value="ECO:0007669"/>
    <property type="project" value="InterPro"/>
</dbReference>
<evidence type="ECO:0000256" key="7">
    <source>
        <dbReference type="ARBA" id="ARBA00023136"/>
    </source>
</evidence>
<dbReference type="OrthoDB" id="6604226at2759"/>
<dbReference type="GeneID" id="105428557"/>
<evidence type="ECO:0000256" key="2">
    <source>
        <dbReference type="ARBA" id="ARBA00022475"/>
    </source>
</evidence>
<name>A0A6I9WE61_9HYME</name>
<dbReference type="GO" id="GO:0007165">
    <property type="term" value="P:signal transduction"/>
    <property type="evidence" value="ECO:0007669"/>
    <property type="project" value="UniProtKB-KW"/>
</dbReference>
<keyword evidence="2" id="KW-1003">Cell membrane</keyword>
<reference evidence="12" key="1">
    <citation type="submission" date="2025-08" db="UniProtKB">
        <authorList>
            <consortium name="RefSeq"/>
        </authorList>
    </citation>
    <scope>IDENTIFICATION</scope>
</reference>
<dbReference type="PANTHER" id="PTHR21137">
    <property type="entry name" value="ODORANT RECEPTOR"/>
    <property type="match status" value="1"/>
</dbReference>